<reference evidence="12" key="1">
    <citation type="submission" date="2025-08" db="UniProtKB">
        <authorList>
            <consortium name="RefSeq"/>
        </authorList>
    </citation>
    <scope>IDENTIFICATION</scope>
    <source>
        <tissue evidence="12">Tentacle</tissue>
    </source>
</reference>
<evidence type="ECO:0000256" key="4">
    <source>
        <dbReference type="ARBA" id="ARBA00022833"/>
    </source>
</evidence>
<evidence type="ECO:0000256" key="5">
    <source>
        <dbReference type="ARBA" id="ARBA00022927"/>
    </source>
</evidence>
<protein>
    <recommendedName>
        <fullName evidence="9">Guanine nucleotide exchange factor MSS4</fullName>
    </recommendedName>
    <alternativeName>
        <fullName evidence="10">Rab-interacting factor</fullName>
    </alternativeName>
</protein>
<dbReference type="InterPro" id="IPR011057">
    <property type="entry name" value="Mss4-like_sf"/>
</dbReference>
<dbReference type="InterPro" id="IPR007515">
    <property type="entry name" value="Mss4"/>
</dbReference>
<dbReference type="PANTHER" id="PTHR13276:SF0">
    <property type="entry name" value="GUANINE NUCLEOTIDE EXCHANGE FACTOR MSS4"/>
    <property type="match status" value="1"/>
</dbReference>
<dbReference type="Gene3D" id="2.170.150.10">
    <property type="entry name" value="Metal Binding Protein, Guanine Nucleotide Exchange Factor, Chain A"/>
    <property type="match status" value="1"/>
</dbReference>
<keyword evidence="3" id="KW-0479">Metal-binding</keyword>
<proteinExistence type="predicted"/>
<name>A0A6P8IA16_ACTTE</name>
<evidence type="ECO:0000256" key="1">
    <source>
        <dbReference type="ARBA" id="ARBA00022448"/>
    </source>
</evidence>
<dbReference type="PROSITE" id="PS51796">
    <property type="entry name" value="MSS4"/>
    <property type="match status" value="1"/>
</dbReference>
<dbReference type="FunCoup" id="A0A6P8IA16">
    <property type="interactions" value="1073"/>
</dbReference>
<dbReference type="GeneID" id="116297844"/>
<evidence type="ECO:0000313" key="12">
    <source>
        <dbReference type="RefSeq" id="XP_031562012.1"/>
    </source>
</evidence>
<evidence type="ECO:0000256" key="9">
    <source>
        <dbReference type="ARBA" id="ARBA00069715"/>
    </source>
</evidence>
<organism evidence="11 12">
    <name type="scientific">Actinia tenebrosa</name>
    <name type="common">Australian red waratah sea anemone</name>
    <dbReference type="NCBI Taxonomy" id="6105"/>
    <lineage>
        <taxon>Eukaryota</taxon>
        <taxon>Metazoa</taxon>
        <taxon>Cnidaria</taxon>
        <taxon>Anthozoa</taxon>
        <taxon>Hexacorallia</taxon>
        <taxon>Actiniaria</taxon>
        <taxon>Actiniidae</taxon>
        <taxon>Actinia</taxon>
    </lineage>
</organism>
<accession>A0A6P8IA16</accession>
<dbReference type="Proteomes" id="UP000515163">
    <property type="component" value="Unplaced"/>
</dbReference>
<dbReference type="GO" id="GO:0015031">
    <property type="term" value="P:protein transport"/>
    <property type="evidence" value="ECO:0007669"/>
    <property type="project" value="UniProtKB-KW"/>
</dbReference>
<dbReference type="GO" id="GO:0008270">
    <property type="term" value="F:zinc ion binding"/>
    <property type="evidence" value="ECO:0007669"/>
    <property type="project" value="TreeGrafter"/>
</dbReference>
<evidence type="ECO:0000256" key="10">
    <source>
        <dbReference type="ARBA" id="ARBA00075505"/>
    </source>
</evidence>
<dbReference type="GO" id="GO:0006892">
    <property type="term" value="P:post-Golgi vesicle-mediated transport"/>
    <property type="evidence" value="ECO:0007669"/>
    <property type="project" value="TreeGrafter"/>
</dbReference>
<keyword evidence="6" id="KW-0007">Acetylation</keyword>
<gene>
    <name evidence="12" type="primary">LOC116297844</name>
</gene>
<dbReference type="GO" id="GO:0005085">
    <property type="term" value="F:guanyl-nucleotide exchange factor activity"/>
    <property type="evidence" value="ECO:0007669"/>
    <property type="project" value="UniProtKB-KW"/>
</dbReference>
<dbReference type="GO" id="GO:0016020">
    <property type="term" value="C:membrane"/>
    <property type="evidence" value="ECO:0007669"/>
    <property type="project" value="TreeGrafter"/>
</dbReference>
<keyword evidence="1" id="KW-0813">Transport</keyword>
<dbReference type="GO" id="GO:0007264">
    <property type="term" value="P:small GTPase-mediated signal transduction"/>
    <property type="evidence" value="ECO:0007669"/>
    <property type="project" value="InterPro"/>
</dbReference>
<evidence type="ECO:0000313" key="11">
    <source>
        <dbReference type="Proteomes" id="UP000515163"/>
    </source>
</evidence>
<dbReference type="KEGG" id="aten:116297844"/>
<dbReference type="GO" id="GO:0005829">
    <property type="term" value="C:cytosol"/>
    <property type="evidence" value="ECO:0007669"/>
    <property type="project" value="TreeGrafter"/>
</dbReference>
<keyword evidence="5" id="KW-0653">Protein transport</keyword>
<dbReference type="Pfam" id="PF04421">
    <property type="entry name" value="Mss4"/>
    <property type="match status" value="1"/>
</dbReference>
<evidence type="ECO:0000256" key="3">
    <source>
        <dbReference type="ARBA" id="ARBA00022723"/>
    </source>
</evidence>
<dbReference type="SUPFAM" id="SSF51316">
    <property type="entry name" value="Mss4-like"/>
    <property type="match status" value="1"/>
</dbReference>
<dbReference type="AlphaFoldDB" id="A0A6P8IA16"/>
<keyword evidence="4" id="KW-0862">Zinc</keyword>
<dbReference type="InParanoid" id="A0A6P8IA16"/>
<evidence type="ECO:0000256" key="7">
    <source>
        <dbReference type="ARBA" id="ARBA00060031"/>
    </source>
</evidence>
<comment type="subunit">
    <text evidence="8">Interacts with RAB8A.</text>
</comment>
<dbReference type="PANTHER" id="PTHR13276">
    <property type="entry name" value="GUANINE NUCLEOTIDE EXCHANGE FACTOR MSS4"/>
    <property type="match status" value="1"/>
</dbReference>
<keyword evidence="11" id="KW-1185">Reference proteome</keyword>
<evidence type="ECO:0000256" key="6">
    <source>
        <dbReference type="ARBA" id="ARBA00022990"/>
    </source>
</evidence>
<comment type="function">
    <text evidence="7">Guanine-nucleotide-releasing protein that acts on members of the SEC4/YPT1/RAB subfamily. Stimulates GDP release from both YPT1, RAB3A and RAB10, but is less active on these proteins than on the SEC4 protein. Might play a general role in vesicular transport.</text>
</comment>
<dbReference type="FunFam" id="2.170.150.10:FF:000004">
    <property type="entry name" value="Guanine nucleotide exchange factor MSS4"/>
    <property type="match status" value="1"/>
</dbReference>
<dbReference type="RefSeq" id="XP_031562012.1">
    <property type="nucleotide sequence ID" value="XM_031706152.1"/>
</dbReference>
<sequence>MANASGGQAEQPSNLNTDQVSLDFDSLIENDKNSKWIVCKFCRSKILRPTSAEFIEKEFFLPNMHQKTELCVENPEGLTLTKHWMVENMMTFENVGFSKTVNSIKYLTCADCEIGPIGWHDIQDRKLSYVSLERVNYE</sequence>
<evidence type="ECO:0000256" key="8">
    <source>
        <dbReference type="ARBA" id="ARBA00063928"/>
    </source>
</evidence>
<dbReference type="OrthoDB" id="30840at2759"/>
<evidence type="ECO:0000256" key="2">
    <source>
        <dbReference type="ARBA" id="ARBA00022658"/>
    </source>
</evidence>
<dbReference type="InterPro" id="IPR011323">
    <property type="entry name" value="Mss4/transl-control_tumour"/>
</dbReference>
<keyword evidence="2" id="KW-0344">Guanine-nucleotide releasing factor</keyword>